<keyword evidence="2" id="KW-1185">Reference proteome</keyword>
<name>A0ACB9C5F6_ARCLA</name>
<gene>
    <name evidence="1" type="ORF">L6452_18075</name>
</gene>
<comment type="caution">
    <text evidence="1">The sequence shown here is derived from an EMBL/GenBank/DDBJ whole genome shotgun (WGS) entry which is preliminary data.</text>
</comment>
<proteinExistence type="predicted"/>
<organism evidence="1 2">
    <name type="scientific">Arctium lappa</name>
    <name type="common">Greater burdock</name>
    <name type="synonym">Lappa major</name>
    <dbReference type="NCBI Taxonomy" id="4217"/>
    <lineage>
        <taxon>Eukaryota</taxon>
        <taxon>Viridiplantae</taxon>
        <taxon>Streptophyta</taxon>
        <taxon>Embryophyta</taxon>
        <taxon>Tracheophyta</taxon>
        <taxon>Spermatophyta</taxon>
        <taxon>Magnoliopsida</taxon>
        <taxon>eudicotyledons</taxon>
        <taxon>Gunneridae</taxon>
        <taxon>Pentapetalae</taxon>
        <taxon>asterids</taxon>
        <taxon>campanulids</taxon>
        <taxon>Asterales</taxon>
        <taxon>Asteraceae</taxon>
        <taxon>Carduoideae</taxon>
        <taxon>Cardueae</taxon>
        <taxon>Arctiinae</taxon>
        <taxon>Arctium</taxon>
    </lineage>
</organism>
<reference evidence="2" key="1">
    <citation type="journal article" date="2022" name="Mol. Ecol. Resour.">
        <title>The genomes of chicory, endive, great burdock and yacon provide insights into Asteraceae palaeo-polyploidization history and plant inulin production.</title>
        <authorList>
            <person name="Fan W."/>
            <person name="Wang S."/>
            <person name="Wang H."/>
            <person name="Wang A."/>
            <person name="Jiang F."/>
            <person name="Liu H."/>
            <person name="Zhao H."/>
            <person name="Xu D."/>
            <person name="Zhang Y."/>
        </authorList>
    </citation>
    <scope>NUCLEOTIDE SEQUENCE [LARGE SCALE GENOMIC DNA]</scope>
    <source>
        <strain evidence="2">cv. Niubang</strain>
    </source>
</reference>
<dbReference type="EMBL" id="CM042051">
    <property type="protein sequence ID" value="KAI3729417.1"/>
    <property type="molecule type" value="Genomic_DNA"/>
</dbReference>
<dbReference type="Proteomes" id="UP001055879">
    <property type="component" value="Linkage Group LG05"/>
</dbReference>
<protein>
    <submittedName>
        <fullName evidence="1">Uncharacterized protein</fullName>
    </submittedName>
</protein>
<evidence type="ECO:0000313" key="1">
    <source>
        <dbReference type="EMBL" id="KAI3729417.1"/>
    </source>
</evidence>
<sequence>MSERVTRSRSVPAVEVAPVNEAVEDETVAPPYAAANRGKDHGRPKGKTTKKATTQLNEPTTGTRGGRATRVVLRARSVEARPGQETSLKESSASVRGRRQAKNRGGGRTQGFVTQETFAAEMGKLQETLNALLDQRTTEVSASKENNEDRDVSEIPDSPVTVVGSHSQSTSALLTKAVVERGCSFKEFAACKPPTYKGECDPVLAMKWVKGMQLAFDTSKCSEGDKVVYAEPATFQAAVNVTELREKEKNRQATERSGDKWK</sequence>
<evidence type="ECO:0000313" key="2">
    <source>
        <dbReference type="Proteomes" id="UP001055879"/>
    </source>
</evidence>
<accession>A0ACB9C5F6</accession>
<reference evidence="1 2" key="2">
    <citation type="journal article" date="2022" name="Mol. Ecol. Resour.">
        <title>The genomes of chicory, endive, great burdock and yacon provide insights into Asteraceae paleo-polyploidization history and plant inulin production.</title>
        <authorList>
            <person name="Fan W."/>
            <person name="Wang S."/>
            <person name="Wang H."/>
            <person name="Wang A."/>
            <person name="Jiang F."/>
            <person name="Liu H."/>
            <person name="Zhao H."/>
            <person name="Xu D."/>
            <person name="Zhang Y."/>
        </authorList>
    </citation>
    <scope>NUCLEOTIDE SEQUENCE [LARGE SCALE GENOMIC DNA]</scope>
    <source>
        <strain evidence="2">cv. Niubang</strain>
    </source>
</reference>